<reference evidence="3 4" key="1">
    <citation type="submission" date="2010-05" db="EMBL/GenBank/DDBJ databases">
        <title>The Genome Sequence of Thecamonas trahens ATCC 50062.</title>
        <authorList>
            <consortium name="The Broad Institute Genome Sequencing Platform"/>
            <person name="Russ C."/>
            <person name="Cuomo C."/>
            <person name="Shea T."/>
            <person name="Young S.K."/>
            <person name="Zeng Q."/>
            <person name="Koehrsen M."/>
            <person name="Haas B."/>
            <person name="Borodovsky M."/>
            <person name="Guigo R."/>
            <person name="Alvarado L."/>
            <person name="Berlin A."/>
            <person name="Bochicchio J."/>
            <person name="Borenstein D."/>
            <person name="Chapman S."/>
            <person name="Chen Z."/>
            <person name="Freedman E."/>
            <person name="Gellesch M."/>
            <person name="Goldberg J."/>
            <person name="Griggs A."/>
            <person name="Gujja S."/>
            <person name="Heilman E."/>
            <person name="Heiman D."/>
            <person name="Hepburn T."/>
            <person name="Howarth C."/>
            <person name="Jen D."/>
            <person name="Larson L."/>
            <person name="Mehta T."/>
            <person name="Park D."/>
            <person name="Pearson M."/>
            <person name="Roberts A."/>
            <person name="Saif S."/>
            <person name="Shenoy N."/>
            <person name="Sisk P."/>
            <person name="Stolte C."/>
            <person name="Sykes S."/>
            <person name="Thomson T."/>
            <person name="Walk T."/>
            <person name="White J."/>
            <person name="Yandava C."/>
            <person name="Burger G."/>
            <person name="Gray M.W."/>
            <person name="Holland P.W.H."/>
            <person name="King N."/>
            <person name="Lang F.B.F."/>
            <person name="Roger A.J."/>
            <person name="Ruiz-Trillo I."/>
            <person name="Lander E."/>
            <person name="Nusbaum C."/>
        </authorList>
    </citation>
    <scope>NUCLEOTIDE SEQUENCE [LARGE SCALE GENOMIC DNA]</scope>
    <source>
        <strain evidence="3 4">ATCC 50062</strain>
    </source>
</reference>
<proteinExistence type="predicted"/>
<evidence type="ECO:0000313" key="4">
    <source>
        <dbReference type="Proteomes" id="UP000054408"/>
    </source>
</evidence>
<dbReference type="RefSeq" id="XP_013752665.1">
    <property type="nucleotide sequence ID" value="XM_013897211.1"/>
</dbReference>
<feature type="coiled-coil region" evidence="1">
    <location>
        <begin position="1034"/>
        <end position="1061"/>
    </location>
</feature>
<feature type="coiled-coil region" evidence="1">
    <location>
        <begin position="333"/>
        <end position="409"/>
    </location>
</feature>
<gene>
    <name evidence="3" type="ORF">AMSG_12455</name>
</gene>
<feature type="coiled-coil region" evidence="1">
    <location>
        <begin position="921"/>
        <end position="987"/>
    </location>
</feature>
<name>A0A0L0DXF4_THETB</name>
<dbReference type="Proteomes" id="UP000054408">
    <property type="component" value="Unassembled WGS sequence"/>
</dbReference>
<dbReference type="Gene3D" id="2.60.120.10">
    <property type="entry name" value="Jelly Rolls"/>
    <property type="match status" value="1"/>
</dbReference>
<evidence type="ECO:0000313" key="3">
    <source>
        <dbReference type="EMBL" id="KNC56213.1"/>
    </source>
</evidence>
<dbReference type="GeneID" id="25570369"/>
<dbReference type="PROSITE" id="PS50042">
    <property type="entry name" value="CNMP_BINDING_3"/>
    <property type="match status" value="1"/>
</dbReference>
<dbReference type="InterPro" id="IPR014710">
    <property type="entry name" value="RmlC-like_jellyroll"/>
</dbReference>
<feature type="coiled-coil region" evidence="1">
    <location>
        <begin position="791"/>
        <end position="825"/>
    </location>
</feature>
<sequence length="1438" mass="152773">MASTSEGKHSLHPADYFVDEALEDIYKRYDDYAQLRTTAEERATELADMQALVQSQAAMREELAHEKARADAAVARQNELADQVAALESSASASGASTSEATKQLAELQQWKRATLRSMASLQEELASAQQAVLDVQAELEAERRAHAELAADRDVVSTLKAQVKDAVAAASSAKLEAEKLQSERSALARKISDLEDELGHAPGRTSSLGSGGRGEAVADELAALGESYSDVMGNKLKAAAAENAQLVADIAAAKDAEKQAKAEAAAATAAAADMTAKVKANEAAVASEREQLARKEEAFETIVEGLQAQIDALKGGSGRSTSSDGNLAAMTADELRELNHSLMDNLAEFEKTKTELSATKRKLADVKGRLTDELADATATVDDLQVQLESEQIKAHKLKSKVASLTAQLEAQPATGGAAESGTLPALSGENVSVGAEAVAKLEAELTSAREQIAQWQAAHGRAEAKLEKSKAKRAAAVKEAQAALDESSRLEAEKKAVAAELAAARAELDAAAASDASSARTSGERGALDAEMAALKEKLAAARQSEGEAWAAAADAKTQAASAAGELESAAAEIEEWKSLAARAQGEAGAAATQLGVTAEKLAAAEGKIEGLVAAVAAARAEAAAAKEQSETRVTAEKLAAAEGKIEGLVAAVAAARAEAAAAAESKARIQELLAANRELDVKLQSARVALTEANQATERARQETRTSAQALAAKTFSEASEATALSEKIRTCEAQLAATKEALEFERAERAAVDAEVVRLESQVASMNAAHENALALEEILRKKDAEIVSLEKATRRTAEKLARAKEELAAAADLQAQAQTEKSKRLALKDVYQASQRRIYELEEALRRGKERSEVKETELLDKSRRKVEELVYALDESRAQCAAEQARREASMKASSLLESQVSTLESQAKTAMVQVAGAKAEAKAAAERAEAAEATLAAAQADAAAATEAAEKARAEALGSVRDAQREVDLLRAQIVRQTAALEESNARVSQLEAGMASGDAQMQARLDEYRSALKAAAAAADADAAEIAELRAVKDALLDRVGQAKAKRAALKAKFAESLEELGAKAELFDALQAKAEKLVVKYTQEKEKRVAVLGELSGKQAELEALHASVGEAVEREKKKRQTMMLQFARQLEEKQAEIAQLRTQVMTADVPQVSDAKIAEFNDALLNLETKNASLKQALTTTKAALAEAKESLKGMGKETPKLKLLVAQKDAEIGALRAELEVAMSSVDADELVRDVTVAKKREMPPAQRKAFIRAKELELSEEEAAIERLQAKLQAAGHDFVRMRAATREARDLVAHAFGLFHSLLEVVVQADKEKQLVELRGSLERREKDIEVAAEALDADVSDAEALHALSMALATLQDTLQIAQASGTEYAVNVALREMVAKVPIFDGVSDVGFISELLRKMQERSFEPGQFVIRHGELGHSMFS</sequence>
<feature type="coiled-coil region" evidence="1">
    <location>
        <begin position="1133"/>
        <end position="1201"/>
    </location>
</feature>
<dbReference type="Gene3D" id="1.10.287.1490">
    <property type="match status" value="1"/>
</dbReference>
<dbReference type="STRING" id="461836.A0A0L0DXF4"/>
<dbReference type="InterPro" id="IPR018490">
    <property type="entry name" value="cNMP-bd_dom_sf"/>
</dbReference>
<feature type="coiled-coil region" evidence="1">
    <location>
        <begin position="112"/>
        <end position="198"/>
    </location>
</feature>
<evidence type="ECO:0000256" key="1">
    <source>
        <dbReference type="SAM" id="Coils"/>
    </source>
</evidence>
<feature type="domain" description="Cyclic nucleotide-binding" evidence="2">
    <location>
        <begin position="1408"/>
        <end position="1438"/>
    </location>
</feature>
<dbReference type="PANTHER" id="PTHR45615:SF66">
    <property type="entry name" value="CARD DOMAIN-CONTAINING PROTEIN"/>
    <property type="match status" value="1"/>
</dbReference>
<organism evidence="3 4">
    <name type="scientific">Thecamonas trahens ATCC 50062</name>
    <dbReference type="NCBI Taxonomy" id="461836"/>
    <lineage>
        <taxon>Eukaryota</taxon>
        <taxon>Apusozoa</taxon>
        <taxon>Apusomonadida</taxon>
        <taxon>Apusomonadidae</taxon>
        <taxon>Thecamonas</taxon>
    </lineage>
</organism>
<dbReference type="EMBL" id="GL349516">
    <property type="protein sequence ID" value="KNC56213.1"/>
    <property type="molecule type" value="Genomic_DNA"/>
</dbReference>
<protein>
    <recommendedName>
        <fullName evidence="2">Cyclic nucleotide-binding domain-containing protein</fullName>
    </recommendedName>
</protein>
<dbReference type="SUPFAM" id="SSF51206">
    <property type="entry name" value="cAMP-binding domain-like"/>
    <property type="match status" value="1"/>
</dbReference>
<keyword evidence="1" id="KW-0175">Coiled coil</keyword>
<keyword evidence="4" id="KW-1185">Reference proteome</keyword>
<feature type="coiled-coil region" evidence="1">
    <location>
        <begin position="237"/>
        <end position="299"/>
    </location>
</feature>
<feature type="coiled-coil region" evidence="1">
    <location>
        <begin position="1263"/>
        <end position="1290"/>
    </location>
</feature>
<feature type="coiled-coil region" evidence="1">
    <location>
        <begin position="440"/>
        <end position="766"/>
    </location>
</feature>
<accession>A0A0L0DXF4</accession>
<dbReference type="PANTHER" id="PTHR45615">
    <property type="entry name" value="MYOSIN HEAVY CHAIN, NON-MUSCLE"/>
    <property type="match status" value="1"/>
</dbReference>
<dbReference type="InterPro" id="IPR000595">
    <property type="entry name" value="cNMP-bd_dom"/>
</dbReference>
<evidence type="ECO:0000259" key="2">
    <source>
        <dbReference type="PROSITE" id="PS50042"/>
    </source>
</evidence>